<protein>
    <recommendedName>
        <fullName evidence="3">CCHC-type domain-containing protein</fullName>
    </recommendedName>
</protein>
<evidence type="ECO:0000313" key="1">
    <source>
        <dbReference type="EMBL" id="PVU97950.1"/>
    </source>
</evidence>
<gene>
    <name evidence="1" type="ORF">BB561_000225</name>
</gene>
<dbReference type="GO" id="GO:0003676">
    <property type="term" value="F:nucleic acid binding"/>
    <property type="evidence" value="ECO:0007669"/>
    <property type="project" value="InterPro"/>
</dbReference>
<dbReference type="OrthoDB" id="5582182at2759"/>
<keyword evidence="2" id="KW-1185">Reference proteome</keyword>
<accession>A0A2T9Z028</accession>
<organism evidence="1 2">
    <name type="scientific">Smittium simulii</name>
    <dbReference type="NCBI Taxonomy" id="133385"/>
    <lineage>
        <taxon>Eukaryota</taxon>
        <taxon>Fungi</taxon>
        <taxon>Fungi incertae sedis</taxon>
        <taxon>Zoopagomycota</taxon>
        <taxon>Kickxellomycotina</taxon>
        <taxon>Harpellomycetes</taxon>
        <taxon>Harpellales</taxon>
        <taxon>Legeriomycetaceae</taxon>
        <taxon>Smittium</taxon>
    </lineage>
</organism>
<evidence type="ECO:0000313" key="2">
    <source>
        <dbReference type="Proteomes" id="UP000245383"/>
    </source>
</evidence>
<name>A0A2T9Z028_9FUNG</name>
<sequence length="194" mass="21585">MAIDTVIPIRRGGFSTVEKDCRRNLGLCLYCGQPAHIAIDCLNKSKSKKSQHNPTINWTTSTLKFKSQYCSANCNPILVPVNATFAYTSEEEKTNTPTLAEDTEEYYSAKKESLPINQSVVVPLADNKIKTLHGTQELLKSVLAHSIAQYKKFADPRHTTNTFSDGLIEPPQPDIIEGGLELKVNQVLDSKLKY</sequence>
<dbReference type="AlphaFoldDB" id="A0A2T9Z028"/>
<evidence type="ECO:0008006" key="3">
    <source>
        <dbReference type="Google" id="ProtNLM"/>
    </source>
</evidence>
<dbReference type="Proteomes" id="UP000245383">
    <property type="component" value="Unassembled WGS sequence"/>
</dbReference>
<comment type="caution">
    <text evidence="1">The sequence shown here is derived from an EMBL/GenBank/DDBJ whole genome shotgun (WGS) entry which is preliminary data.</text>
</comment>
<dbReference type="InterPro" id="IPR036875">
    <property type="entry name" value="Znf_CCHC_sf"/>
</dbReference>
<reference evidence="1 2" key="1">
    <citation type="journal article" date="2018" name="MBio">
        <title>Comparative Genomics Reveals the Core Gene Toolbox for the Fungus-Insect Symbiosis.</title>
        <authorList>
            <person name="Wang Y."/>
            <person name="Stata M."/>
            <person name="Wang W."/>
            <person name="Stajich J.E."/>
            <person name="White M.M."/>
            <person name="Moncalvo J.M."/>
        </authorList>
    </citation>
    <scope>NUCLEOTIDE SEQUENCE [LARGE SCALE GENOMIC DNA]</scope>
    <source>
        <strain evidence="1 2">SWE-8-4</strain>
    </source>
</reference>
<dbReference type="EMBL" id="MBFR01000005">
    <property type="protein sequence ID" value="PVU97950.1"/>
    <property type="molecule type" value="Genomic_DNA"/>
</dbReference>
<proteinExistence type="predicted"/>
<dbReference type="GO" id="GO:0008270">
    <property type="term" value="F:zinc ion binding"/>
    <property type="evidence" value="ECO:0007669"/>
    <property type="project" value="InterPro"/>
</dbReference>
<dbReference type="SUPFAM" id="SSF57756">
    <property type="entry name" value="Retrovirus zinc finger-like domains"/>
    <property type="match status" value="1"/>
</dbReference>